<keyword evidence="10" id="KW-1015">Disulfide bond</keyword>
<dbReference type="Gene3D" id="3.20.20.80">
    <property type="entry name" value="Glycosidases"/>
    <property type="match status" value="1"/>
</dbReference>
<evidence type="ECO:0000259" key="17">
    <source>
        <dbReference type="Pfam" id="PF02836"/>
    </source>
</evidence>
<dbReference type="AlphaFoldDB" id="A0A3P8Z8A8"/>
<dbReference type="InterPro" id="IPR041625">
    <property type="entry name" value="Beta-mannosidase_Ig"/>
</dbReference>
<dbReference type="FunFam" id="2.60.40.10:FF:000650">
    <property type="entry name" value="Mannosidase beta"/>
    <property type="match status" value="1"/>
</dbReference>
<evidence type="ECO:0000256" key="3">
    <source>
        <dbReference type="ARBA" id="ARBA00004371"/>
    </source>
</evidence>
<sequence>MSLFRQLGNVLVCVFYVWSFHLIFGYSVYGDERLELSLNGKWILQNSNGSLLFPAEVPGCVHSALLKQGFIQDIYFRFNDVAYRWIVLDNWTYTISFSPSNELRAKQRVRLVFEGVDTVASIFLNGVITGNTDNMFRRYEFSVGKMLRGGENNVEVRLLSPVVYSLERSQAHSSYAVPPDCPPPVQKGECHVNFIRKAQSSFSWDWGPSFPTLGLWKGVRLEAFNVLRLIHLSAVPVYNSSLSQWVVEVEGLFDAVEQTTVRVSLSVVELWTEEAFTVRFLPGTHKCSLSLYVNQSSQVKQWWPTGHGEQPFYRLRVTGAMMGGEVILSMDTKVYFRTVELVQEPIAGSPGLSFYFRINGKPIFLKGSNWIPAHALQDLVSPADVRNLLQSAVDANMNALRVWGGGVYEQDLFYDLCDEMGVMIWQDFMFACAMYPTESDFIQTIREEVIQQVRRLKSHPSVIVWSGNNENEAALATDWFKIPVVQRPQYYTDYVSLYVDNIRAIVLEEDGSRPFLVSSPTNGAESQWEGWVSRDPYNLHYGDTHYYNYTHDCWDWTALPRARFASEYGFQSWPSFSTLRKVSKPEDWSYGSTFSHHRQHHAEGNQQMLKQAGLHYHLPDSPDSLQRYKDTLYITQVMQAQCVKTQTEFYRRSQSEIIEGKGHTMGALYWQLNDIWQGPSWSSIEFGGKWKMLHYFAQEFFSPLLPVGFEDQGVLLVYAVSDLSHDLHLKAVVSVYGWSSVDAVCTVVSGTALVGGGSAVVIHKQPITALLAGCGSGSCTRLTCLMTYHLEDINGCQQGPINHLFLSSPKEAHGMLKPNITFSVQQDEVRRYTINLRSSAVAAFVWLDALDVPGRFSTNGFLMVTRNRTVTFDPWGPTSTKQLVQALTITSLRDVY</sequence>
<proteinExistence type="inferred from homology"/>
<dbReference type="PANTHER" id="PTHR43730">
    <property type="entry name" value="BETA-MANNOSIDASE"/>
    <property type="match status" value="1"/>
</dbReference>
<dbReference type="SUPFAM" id="SSF49785">
    <property type="entry name" value="Galactose-binding domain-like"/>
    <property type="match status" value="1"/>
</dbReference>
<keyword evidence="21" id="KW-1185">Reference proteome</keyword>
<dbReference type="Pfam" id="PF17753">
    <property type="entry name" value="Ig_mannosidase"/>
    <property type="match status" value="1"/>
</dbReference>
<evidence type="ECO:0000256" key="12">
    <source>
        <dbReference type="ARBA" id="ARBA00023228"/>
    </source>
</evidence>
<dbReference type="EC" id="3.2.1.25" evidence="6"/>
<keyword evidence="16" id="KW-0472">Membrane</keyword>
<dbReference type="OrthoDB" id="2866996at2759"/>
<evidence type="ECO:0000259" key="18">
    <source>
        <dbReference type="Pfam" id="PF17753"/>
    </source>
</evidence>
<evidence type="ECO:0000256" key="5">
    <source>
        <dbReference type="ARBA" id="ARBA00011245"/>
    </source>
</evidence>
<evidence type="ECO:0000256" key="11">
    <source>
        <dbReference type="ARBA" id="ARBA00023180"/>
    </source>
</evidence>
<keyword evidence="11" id="KW-0325">Glycoprotein</keyword>
<dbReference type="STRING" id="8010.ENSELUP00000024955"/>
<dbReference type="Gene3D" id="2.60.40.10">
    <property type="entry name" value="Immunoglobulins"/>
    <property type="match status" value="2"/>
</dbReference>
<keyword evidence="13" id="KW-0326">Glycosidase</keyword>
<comment type="similarity">
    <text evidence="4">Belongs to the glycosyl hydrolase 2 family.</text>
</comment>
<evidence type="ECO:0000256" key="16">
    <source>
        <dbReference type="SAM" id="Phobius"/>
    </source>
</evidence>
<comment type="subcellular location">
    <subcellularLocation>
        <location evidence="3">Lysosome</location>
    </subcellularLocation>
</comment>
<evidence type="ECO:0000256" key="14">
    <source>
        <dbReference type="ARBA" id="ARBA00032581"/>
    </source>
</evidence>
<gene>
    <name evidence="20" type="primary">MANBA</name>
</gene>
<dbReference type="InterPro" id="IPR008979">
    <property type="entry name" value="Galactose-bd-like_sf"/>
</dbReference>
<evidence type="ECO:0000256" key="8">
    <source>
        <dbReference type="ARBA" id="ARBA00022729"/>
    </source>
</evidence>
<accession>A0A3P8Z8A8</accession>
<evidence type="ECO:0000256" key="9">
    <source>
        <dbReference type="ARBA" id="ARBA00022801"/>
    </source>
</evidence>
<reference evidence="20" key="2">
    <citation type="submission" date="2020-02" db="EMBL/GenBank/DDBJ databases">
        <title>Esox lucius (northern pike) genome, fEsoLuc1, primary haplotype.</title>
        <authorList>
            <person name="Myers G."/>
            <person name="Karagic N."/>
            <person name="Meyer A."/>
            <person name="Pippel M."/>
            <person name="Reichard M."/>
            <person name="Winkler S."/>
            <person name="Tracey A."/>
            <person name="Sims Y."/>
            <person name="Howe K."/>
            <person name="Rhie A."/>
            <person name="Formenti G."/>
            <person name="Durbin R."/>
            <person name="Fedrigo O."/>
            <person name="Jarvis E.D."/>
        </authorList>
    </citation>
    <scope>NUCLEOTIDE SEQUENCE [LARGE SCALE GENOMIC DNA]</scope>
</reference>
<dbReference type="PANTHER" id="PTHR43730:SF1">
    <property type="entry name" value="BETA-MANNOSIDASE"/>
    <property type="match status" value="1"/>
</dbReference>
<feature type="domain" description="Beta-mannosidase Ig-fold" evidence="18">
    <location>
        <begin position="817"/>
        <end position="894"/>
    </location>
</feature>
<dbReference type="RefSeq" id="XP_010877647.2">
    <property type="nucleotide sequence ID" value="XM_010879345.5"/>
</dbReference>
<feature type="domain" description="Glycoside hydrolase family 2 catalytic" evidence="17">
    <location>
        <begin position="356"/>
        <end position="474"/>
    </location>
</feature>
<evidence type="ECO:0000313" key="20">
    <source>
        <dbReference type="Ensembl" id="ENSELUP00000024955.2"/>
    </source>
</evidence>
<comment type="catalytic activity">
    <reaction evidence="1">
        <text>Hydrolysis of terminal, non-reducing beta-D-mannose residues in beta-D-mannosides.</text>
        <dbReference type="EC" id="3.2.1.25"/>
    </reaction>
</comment>
<dbReference type="InterPro" id="IPR006103">
    <property type="entry name" value="Glyco_hydro_2_cat"/>
</dbReference>
<dbReference type="SUPFAM" id="SSF51445">
    <property type="entry name" value="(Trans)glycosidases"/>
    <property type="match status" value="1"/>
</dbReference>
<evidence type="ECO:0000256" key="15">
    <source>
        <dbReference type="ARBA" id="ARBA00033445"/>
    </source>
</evidence>
<feature type="domain" description="Beta-mannosidase-like galactose-binding" evidence="19">
    <location>
        <begin position="42"/>
        <end position="217"/>
    </location>
</feature>
<comment type="subunit">
    <text evidence="5">Monomer.</text>
</comment>
<dbReference type="InterPro" id="IPR050887">
    <property type="entry name" value="Beta-mannosidase_GH2"/>
</dbReference>
<organism evidence="20 21">
    <name type="scientific">Esox lucius</name>
    <name type="common">Northern pike</name>
    <dbReference type="NCBI Taxonomy" id="8010"/>
    <lineage>
        <taxon>Eukaryota</taxon>
        <taxon>Metazoa</taxon>
        <taxon>Chordata</taxon>
        <taxon>Craniata</taxon>
        <taxon>Vertebrata</taxon>
        <taxon>Euteleostomi</taxon>
        <taxon>Actinopterygii</taxon>
        <taxon>Neopterygii</taxon>
        <taxon>Teleostei</taxon>
        <taxon>Protacanthopterygii</taxon>
        <taxon>Esociformes</taxon>
        <taxon>Esocidae</taxon>
        <taxon>Esox</taxon>
    </lineage>
</organism>
<dbReference type="FunFam" id="3.20.20.80:FF:000035">
    <property type="entry name" value="Mannosidase beta"/>
    <property type="match status" value="1"/>
</dbReference>
<reference evidence="21" key="1">
    <citation type="journal article" date="2014" name="PLoS ONE">
        <title>The genome and linkage map of the northern pike (Esox lucius): conserved synteny revealed between the salmonid sister group and the Neoteleostei.</title>
        <authorList>
            <person name="Rondeau E.B."/>
            <person name="Minkley D.R."/>
            <person name="Leong J.S."/>
            <person name="Messmer A.M."/>
            <person name="Jantzen J.R."/>
            <person name="von Schalburg K.R."/>
            <person name="Lemon C."/>
            <person name="Bird N.H."/>
            <person name="Koop B.F."/>
        </authorList>
    </citation>
    <scope>NUCLEOTIDE SEQUENCE</scope>
</reference>
<keyword evidence="8" id="KW-0732">Signal</keyword>
<evidence type="ECO:0000256" key="2">
    <source>
        <dbReference type="ARBA" id="ARBA00003150"/>
    </source>
</evidence>
<evidence type="ECO:0000256" key="6">
    <source>
        <dbReference type="ARBA" id="ARBA00012754"/>
    </source>
</evidence>
<dbReference type="InterPro" id="IPR013783">
    <property type="entry name" value="Ig-like_fold"/>
</dbReference>
<dbReference type="InterPro" id="IPR054593">
    <property type="entry name" value="Beta-mannosidase-like_N2"/>
</dbReference>
<dbReference type="SUPFAM" id="SSF49303">
    <property type="entry name" value="beta-Galactosidase/glucuronidase domain"/>
    <property type="match status" value="2"/>
</dbReference>
<dbReference type="Gene3D" id="2.60.120.260">
    <property type="entry name" value="Galactose-binding domain-like"/>
    <property type="match status" value="1"/>
</dbReference>
<evidence type="ECO:0000313" key="21">
    <source>
        <dbReference type="Proteomes" id="UP000265140"/>
    </source>
</evidence>
<dbReference type="Pfam" id="PF02836">
    <property type="entry name" value="Glyco_hydro_2_C"/>
    <property type="match status" value="1"/>
</dbReference>
<dbReference type="FunFam" id="2.60.120.260:FF:000060">
    <property type="entry name" value="Probable beta-mannosidase"/>
    <property type="match status" value="1"/>
</dbReference>
<reference evidence="20" key="3">
    <citation type="submission" date="2025-08" db="UniProtKB">
        <authorList>
            <consortium name="Ensembl"/>
        </authorList>
    </citation>
    <scope>IDENTIFICATION</scope>
</reference>
<keyword evidence="12" id="KW-0458">Lysosome</keyword>
<dbReference type="Pfam" id="PF22666">
    <property type="entry name" value="Glyco_hydro_2_N2"/>
    <property type="match status" value="1"/>
</dbReference>
<dbReference type="InterPro" id="IPR036156">
    <property type="entry name" value="Beta-gal/glucu_dom_sf"/>
</dbReference>
<feature type="transmembrane region" description="Helical" evidence="16">
    <location>
        <begin position="7"/>
        <end position="29"/>
    </location>
</feature>
<dbReference type="GO" id="GO:0006516">
    <property type="term" value="P:glycoprotein catabolic process"/>
    <property type="evidence" value="ECO:0007669"/>
    <property type="project" value="TreeGrafter"/>
</dbReference>
<evidence type="ECO:0000256" key="13">
    <source>
        <dbReference type="ARBA" id="ARBA00023295"/>
    </source>
</evidence>
<dbReference type="Bgee" id="ENSELUG00000023651">
    <property type="expression patterns" value="Expressed in ovary and 15 other cell types or tissues"/>
</dbReference>
<reference evidence="20" key="4">
    <citation type="submission" date="2025-09" db="UniProtKB">
        <authorList>
            <consortium name="Ensembl"/>
        </authorList>
    </citation>
    <scope>IDENTIFICATION</scope>
</reference>
<keyword evidence="9" id="KW-0378">Hydrolase</keyword>
<keyword evidence="16" id="KW-1133">Transmembrane helix</keyword>
<keyword evidence="16" id="KW-0812">Transmembrane</keyword>
<comment type="function">
    <text evidence="2">Exoglycosidase that cleaves the single beta-linked mannose residue from the non-reducing end of all N-linked glycoprotein oligosaccharides.</text>
</comment>
<evidence type="ECO:0000259" key="19">
    <source>
        <dbReference type="Pfam" id="PF22666"/>
    </source>
</evidence>
<dbReference type="GeneID" id="105015882"/>
<name>A0A3P8Z8A8_ESOLU</name>
<evidence type="ECO:0000256" key="1">
    <source>
        <dbReference type="ARBA" id="ARBA00000829"/>
    </source>
</evidence>
<evidence type="ECO:0000256" key="4">
    <source>
        <dbReference type="ARBA" id="ARBA00007401"/>
    </source>
</evidence>
<evidence type="ECO:0000256" key="10">
    <source>
        <dbReference type="ARBA" id="ARBA00023157"/>
    </source>
</evidence>
<dbReference type="GeneTree" id="ENSGT00390000001670"/>
<dbReference type="Ensembl" id="ENSELUT00000036527.3">
    <property type="protein sequence ID" value="ENSELUP00000024955.2"/>
    <property type="gene ID" value="ENSELUG00000023651.3"/>
</dbReference>
<dbReference type="OMA" id="KRQWKGP"/>
<dbReference type="Proteomes" id="UP000265140">
    <property type="component" value="Chromosome 15"/>
</dbReference>
<evidence type="ECO:0000256" key="7">
    <source>
        <dbReference type="ARBA" id="ARBA00015707"/>
    </source>
</evidence>
<protein>
    <recommendedName>
        <fullName evidence="7">Beta-mannosidase</fullName>
        <ecNumber evidence="6">3.2.1.25</ecNumber>
    </recommendedName>
    <alternativeName>
        <fullName evidence="14">Lysosomal beta A mannosidase</fullName>
    </alternativeName>
    <alternativeName>
        <fullName evidence="15">Mannanase</fullName>
    </alternativeName>
</protein>
<dbReference type="GO" id="GO:0005975">
    <property type="term" value="P:carbohydrate metabolic process"/>
    <property type="evidence" value="ECO:0007669"/>
    <property type="project" value="InterPro"/>
</dbReference>
<dbReference type="GO" id="GO:0005764">
    <property type="term" value="C:lysosome"/>
    <property type="evidence" value="ECO:0007669"/>
    <property type="project" value="UniProtKB-SubCell"/>
</dbReference>
<dbReference type="GO" id="GO:0004567">
    <property type="term" value="F:beta-mannosidase activity"/>
    <property type="evidence" value="ECO:0007669"/>
    <property type="project" value="UniProtKB-EC"/>
</dbReference>
<dbReference type="InterPro" id="IPR017853">
    <property type="entry name" value="GH"/>
</dbReference>